<keyword evidence="14" id="KW-1185">Reference proteome</keyword>
<dbReference type="SUPFAM" id="SSF49464">
    <property type="entry name" value="Carboxypeptidase regulatory domain-like"/>
    <property type="match status" value="1"/>
</dbReference>
<evidence type="ECO:0000259" key="11">
    <source>
        <dbReference type="Pfam" id="PF00593"/>
    </source>
</evidence>
<evidence type="ECO:0000256" key="3">
    <source>
        <dbReference type="ARBA" id="ARBA00022452"/>
    </source>
</evidence>
<comment type="subcellular location">
    <subcellularLocation>
        <location evidence="1 8">Cell outer membrane</location>
        <topology evidence="1 8">Multi-pass membrane protein</topology>
    </subcellularLocation>
</comment>
<keyword evidence="13" id="KW-0675">Receptor</keyword>
<evidence type="ECO:0000256" key="4">
    <source>
        <dbReference type="ARBA" id="ARBA00022692"/>
    </source>
</evidence>
<evidence type="ECO:0000259" key="12">
    <source>
        <dbReference type="Pfam" id="PF07715"/>
    </source>
</evidence>
<dbReference type="Pfam" id="PF13620">
    <property type="entry name" value="CarboxypepD_reg"/>
    <property type="match status" value="1"/>
</dbReference>
<feature type="domain" description="TonB-dependent receptor plug" evidence="12">
    <location>
        <begin position="122"/>
        <end position="220"/>
    </location>
</feature>
<dbReference type="EMBL" id="VNHU01000001">
    <property type="protein sequence ID" value="TYP77006.1"/>
    <property type="molecule type" value="Genomic_DNA"/>
</dbReference>
<dbReference type="RefSeq" id="WP_148781034.1">
    <property type="nucleotide sequence ID" value="NZ_VNHU01000001.1"/>
</dbReference>
<comment type="similarity">
    <text evidence="8 9">Belongs to the TonB-dependent receptor family.</text>
</comment>
<evidence type="ECO:0000256" key="10">
    <source>
        <dbReference type="SAM" id="SignalP"/>
    </source>
</evidence>
<comment type="caution">
    <text evidence="13">The sequence shown here is derived from an EMBL/GenBank/DDBJ whole genome shotgun (WGS) entry which is preliminary data.</text>
</comment>
<evidence type="ECO:0000256" key="7">
    <source>
        <dbReference type="ARBA" id="ARBA00023237"/>
    </source>
</evidence>
<evidence type="ECO:0000256" key="5">
    <source>
        <dbReference type="ARBA" id="ARBA00023077"/>
    </source>
</evidence>
<sequence length="799" mass="89893">MKRFACVLVFLLGNGMLIAQDCNQVLIGQVIDFHDGLPLEDARISFNNLVFTTDNEGRFRIENLCPTAYAFTVTHQDCITQVKTIDVSKTSEIDFYLEHHYTDLDQVDISTSNGKNVTNSLSEDKLSSQDIENYSSLSLGDALKEVSGVTSLSTGNTIVKPVIQGLHSSRIIIMNNGVRQEDQEWGEEHAPNVDINAFNQIKIIKGAGALQYGGNAIGGVVVAENKLTTLRDTIFGSAGFAASSNGRGTASNATVNIGLSDCWSARAQGTLKYFGDSEAPDYVLSNTGHREQSFSFGTGYSNFQFGIEGYYSFYNATQGILRASHIGNVGDLVRAIKSDRPLIEEDFTYAINEPKQKTQHHLAKLKAYNRFRNLGKLELQYALQVNQRKEFDIRRGEDRDKASLDLELITHALESSFLFDANENFKKTAGVQLTYQTNTPNPRTGVRRLIPDYEKYTAGVYAISEISLYDNLKADLGIRYDYIHLDAKKFYKKDFWEARGYDQEFPNLIIRDEGNQWLTNPIYEYHSIAASAGVKYTYADNNKLLFNASYAMRAPNPTELFSDGLHHSAAIIELGRLDLDQEKALKFSFTSEHKNLFDFLSVKIAPYLSKIEDYKLLEPTGLELTIRGAFPVWEYRQTDALLYGVDVDLSASLTNNWSVASAFSYIRGQDEILNEDLPQMPAPVFRSTLTYAVSQLELSLINTTALKQSHFPNNNFEVEFTENQELTTEVVDISSPPPGYTLFDLMANYTLTLKNPQDFRVGLSVTNIFNTSYRDYLNRQRYYADALGRNISIHLNLKF</sequence>
<protein>
    <submittedName>
        <fullName evidence="13">Iron complex outermembrane receptor protein</fullName>
    </submittedName>
</protein>
<dbReference type="SUPFAM" id="SSF56935">
    <property type="entry name" value="Porins"/>
    <property type="match status" value="1"/>
</dbReference>
<keyword evidence="6 8" id="KW-0472">Membrane</keyword>
<dbReference type="InterPro" id="IPR008969">
    <property type="entry name" value="CarboxyPept-like_regulatory"/>
</dbReference>
<evidence type="ECO:0000256" key="9">
    <source>
        <dbReference type="RuleBase" id="RU003357"/>
    </source>
</evidence>
<evidence type="ECO:0000256" key="2">
    <source>
        <dbReference type="ARBA" id="ARBA00022448"/>
    </source>
</evidence>
<evidence type="ECO:0000256" key="6">
    <source>
        <dbReference type="ARBA" id="ARBA00023136"/>
    </source>
</evidence>
<dbReference type="GO" id="GO:0044718">
    <property type="term" value="P:siderophore transmembrane transport"/>
    <property type="evidence" value="ECO:0007669"/>
    <property type="project" value="TreeGrafter"/>
</dbReference>
<dbReference type="Gene3D" id="2.170.130.10">
    <property type="entry name" value="TonB-dependent receptor, plug domain"/>
    <property type="match status" value="1"/>
</dbReference>
<accession>A0A5S5CFD0</accession>
<organism evidence="13 14">
    <name type="scientific">Aquimarina intermedia</name>
    <dbReference type="NCBI Taxonomy" id="350814"/>
    <lineage>
        <taxon>Bacteria</taxon>
        <taxon>Pseudomonadati</taxon>
        <taxon>Bacteroidota</taxon>
        <taxon>Flavobacteriia</taxon>
        <taxon>Flavobacteriales</taxon>
        <taxon>Flavobacteriaceae</taxon>
        <taxon>Aquimarina</taxon>
    </lineage>
</organism>
<evidence type="ECO:0000256" key="8">
    <source>
        <dbReference type="PROSITE-ProRule" id="PRU01360"/>
    </source>
</evidence>
<dbReference type="Pfam" id="PF07715">
    <property type="entry name" value="Plug"/>
    <property type="match status" value="1"/>
</dbReference>
<dbReference type="PROSITE" id="PS52016">
    <property type="entry name" value="TONB_DEPENDENT_REC_3"/>
    <property type="match status" value="1"/>
</dbReference>
<evidence type="ECO:0000256" key="1">
    <source>
        <dbReference type="ARBA" id="ARBA00004571"/>
    </source>
</evidence>
<feature type="chain" id="PRO_5024333494" evidence="10">
    <location>
        <begin position="20"/>
        <end position="799"/>
    </location>
</feature>
<proteinExistence type="inferred from homology"/>
<keyword evidence="10" id="KW-0732">Signal</keyword>
<evidence type="ECO:0000313" key="14">
    <source>
        <dbReference type="Proteomes" id="UP000324376"/>
    </source>
</evidence>
<feature type="signal peptide" evidence="10">
    <location>
        <begin position="1"/>
        <end position="19"/>
    </location>
</feature>
<reference evidence="13 14" key="1">
    <citation type="submission" date="2019-07" db="EMBL/GenBank/DDBJ databases">
        <title>Genomic Encyclopedia of Archaeal and Bacterial Type Strains, Phase II (KMG-II): from individual species to whole genera.</title>
        <authorList>
            <person name="Goeker M."/>
        </authorList>
    </citation>
    <scope>NUCLEOTIDE SEQUENCE [LARGE SCALE GENOMIC DNA]</scope>
    <source>
        <strain evidence="13 14">DSM 17527</strain>
    </source>
</reference>
<keyword evidence="7 8" id="KW-0998">Cell outer membrane</keyword>
<dbReference type="Proteomes" id="UP000324376">
    <property type="component" value="Unassembled WGS sequence"/>
</dbReference>
<dbReference type="PANTHER" id="PTHR30069">
    <property type="entry name" value="TONB-DEPENDENT OUTER MEMBRANE RECEPTOR"/>
    <property type="match status" value="1"/>
</dbReference>
<feature type="domain" description="TonB-dependent receptor-like beta-barrel" evidence="11">
    <location>
        <begin position="291"/>
        <end position="768"/>
    </location>
</feature>
<dbReference type="Pfam" id="PF00593">
    <property type="entry name" value="TonB_dep_Rec_b-barrel"/>
    <property type="match status" value="1"/>
</dbReference>
<keyword evidence="5 9" id="KW-0798">TonB box</keyword>
<dbReference type="InterPro" id="IPR039426">
    <property type="entry name" value="TonB-dep_rcpt-like"/>
</dbReference>
<dbReference type="InterPro" id="IPR037066">
    <property type="entry name" value="Plug_dom_sf"/>
</dbReference>
<name>A0A5S5CFD0_9FLAO</name>
<dbReference type="InterPro" id="IPR000531">
    <property type="entry name" value="Beta-barrel_TonB"/>
</dbReference>
<evidence type="ECO:0000313" key="13">
    <source>
        <dbReference type="EMBL" id="TYP77006.1"/>
    </source>
</evidence>
<keyword evidence="2 8" id="KW-0813">Transport</keyword>
<dbReference type="Gene3D" id="2.40.170.20">
    <property type="entry name" value="TonB-dependent receptor, beta-barrel domain"/>
    <property type="match status" value="1"/>
</dbReference>
<dbReference type="Gene3D" id="2.60.40.1120">
    <property type="entry name" value="Carboxypeptidase-like, regulatory domain"/>
    <property type="match status" value="1"/>
</dbReference>
<keyword evidence="4 8" id="KW-0812">Transmembrane</keyword>
<gene>
    <name evidence="13" type="ORF">BD809_101152</name>
</gene>
<dbReference type="PANTHER" id="PTHR30069:SF40">
    <property type="entry name" value="TONB-DEPENDENT RECEPTOR NMB0964-RELATED"/>
    <property type="match status" value="1"/>
</dbReference>
<keyword evidence="3 8" id="KW-1134">Transmembrane beta strand</keyword>
<dbReference type="OrthoDB" id="9795928at2"/>
<dbReference type="AlphaFoldDB" id="A0A5S5CFD0"/>
<dbReference type="GO" id="GO:0015344">
    <property type="term" value="F:siderophore uptake transmembrane transporter activity"/>
    <property type="evidence" value="ECO:0007669"/>
    <property type="project" value="TreeGrafter"/>
</dbReference>
<dbReference type="InterPro" id="IPR036942">
    <property type="entry name" value="Beta-barrel_TonB_sf"/>
</dbReference>
<dbReference type="GO" id="GO:0009279">
    <property type="term" value="C:cell outer membrane"/>
    <property type="evidence" value="ECO:0007669"/>
    <property type="project" value="UniProtKB-SubCell"/>
</dbReference>
<dbReference type="InterPro" id="IPR012910">
    <property type="entry name" value="Plug_dom"/>
</dbReference>